<dbReference type="EMBL" id="JAVHNQ010000001">
    <property type="protein sequence ID" value="KAK6359529.1"/>
    <property type="molecule type" value="Genomic_DNA"/>
</dbReference>
<feature type="compositionally biased region" description="Pro residues" evidence="1">
    <location>
        <begin position="71"/>
        <end position="80"/>
    </location>
</feature>
<organism evidence="2 3">
    <name type="scientific">Orbilia brochopaga</name>
    <dbReference type="NCBI Taxonomy" id="3140254"/>
    <lineage>
        <taxon>Eukaryota</taxon>
        <taxon>Fungi</taxon>
        <taxon>Dikarya</taxon>
        <taxon>Ascomycota</taxon>
        <taxon>Pezizomycotina</taxon>
        <taxon>Orbiliomycetes</taxon>
        <taxon>Orbiliales</taxon>
        <taxon>Orbiliaceae</taxon>
        <taxon>Orbilia</taxon>
    </lineage>
</organism>
<feature type="region of interest" description="Disordered" evidence="1">
    <location>
        <begin position="1"/>
        <end position="104"/>
    </location>
</feature>
<protein>
    <submittedName>
        <fullName evidence="2">Uncharacterized protein</fullName>
    </submittedName>
</protein>
<name>A0AAV9VCG9_9PEZI</name>
<evidence type="ECO:0000256" key="1">
    <source>
        <dbReference type="SAM" id="MobiDB-lite"/>
    </source>
</evidence>
<feature type="compositionally biased region" description="Basic and acidic residues" evidence="1">
    <location>
        <begin position="426"/>
        <end position="446"/>
    </location>
</feature>
<feature type="compositionally biased region" description="Low complexity" evidence="1">
    <location>
        <begin position="81"/>
        <end position="103"/>
    </location>
</feature>
<feature type="compositionally biased region" description="Pro residues" evidence="1">
    <location>
        <begin position="525"/>
        <end position="544"/>
    </location>
</feature>
<feature type="compositionally biased region" description="Low complexity" evidence="1">
    <location>
        <begin position="455"/>
        <end position="493"/>
    </location>
</feature>
<keyword evidence="3" id="KW-1185">Reference proteome</keyword>
<evidence type="ECO:0000313" key="2">
    <source>
        <dbReference type="EMBL" id="KAK6359529.1"/>
    </source>
</evidence>
<reference evidence="2 3" key="1">
    <citation type="submission" date="2019-10" db="EMBL/GenBank/DDBJ databases">
        <authorList>
            <person name="Palmer J.M."/>
        </authorList>
    </citation>
    <scope>NUCLEOTIDE SEQUENCE [LARGE SCALE GENOMIC DNA]</scope>
    <source>
        <strain evidence="2 3">TWF696</strain>
    </source>
</reference>
<dbReference type="Proteomes" id="UP001375240">
    <property type="component" value="Unassembled WGS sequence"/>
</dbReference>
<feature type="compositionally biased region" description="Low complexity" evidence="1">
    <location>
        <begin position="569"/>
        <end position="582"/>
    </location>
</feature>
<evidence type="ECO:0000313" key="3">
    <source>
        <dbReference type="Proteomes" id="UP001375240"/>
    </source>
</evidence>
<gene>
    <name evidence="2" type="ORF">TWF696_000683</name>
</gene>
<sequence>MLASHPAQNPMMPLGNGKPNRGQFPPGPGGLLQLPNNSSDYSQVPRVRSPSLSPKPSLPQFSSQPRRVSPPSHPPMPPQQRRPSPGSMLSNVGPPMSMSMPMSMPMPMPMHPNGGPPMSMPMHRPVPNPATAFPSFTAGRSFSSEAQLQNIINWQTVVSKNLFEDPPTFQSLLIFLLPSVPSPAVNNFVRSIQNTPDHITHLQKCWDILKRDDREELISFGMPDNVGEIRFEIYRMWLMVRLAWRIVQALKNAKGGSRISEIGEWVMHVIETNKSVSPEKYDPLPLQTLACALTYPHPSITLNSRVRDTVTPLKRADRDQMALEYFELGFPQNNDNTLFLPSSIYAKAHQARLLRRLNRIAEAESVENSVRSWWMKIGYTMMSKAQFTDLVCCDGEAPYDNIILKNLNGFFKRRSGDGSSTGGEEIETRSGRDSGVDVGSLHETKPVSRPPPVHLSKLSTSSLPPLKSYSPQLPVSPPLSTSVSSTSRSSPRSTMELPPLKAYSPQLPASPPATVRSPTTVHPPAQAPAPAPAPAPPAPAPYSPRNPTDLMTSLPDLAPYYPYMLSDYTASSDSLSSDQGKPSKSKIRSSIGAKFGFRRKS</sequence>
<feature type="compositionally biased region" description="Low complexity" evidence="1">
    <location>
        <begin position="42"/>
        <end position="70"/>
    </location>
</feature>
<proteinExistence type="predicted"/>
<comment type="caution">
    <text evidence="2">The sequence shown here is derived from an EMBL/GenBank/DDBJ whole genome shotgun (WGS) entry which is preliminary data.</text>
</comment>
<feature type="region of interest" description="Disordered" evidence="1">
    <location>
        <begin position="414"/>
        <end position="556"/>
    </location>
</feature>
<dbReference type="AlphaFoldDB" id="A0AAV9VCG9"/>
<feature type="region of interest" description="Disordered" evidence="1">
    <location>
        <begin position="569"/>
        <end position="601"/>
    </location>
</feature>
<accession>A0AAV9VCG9</accession>